<gene>
    <name evidence="1" type="ORF">SCF082_LOCUS8450</name>
</gene>
<dbReference type="InterPro" id="IPR022684">
    <property type="entry name" value="Calpain_cysteine_protease"/>
</dbReference>
<dbReference type="Pfam" id="PF13499">
    <property type="entry name" value="EF-hand_7"/>
    <property type="match status" value="1"/>
</dbReference>
<sequence>MSDSEKVLASFRKFDADSSGAISREELGEVLKALDEGAWNDESIDVLLAQADASGDGQLQFQEFLSWVFAEDQKGLGAATGDFTLVITGCSRESLNGEYAQVKGKVCGGRPVFRCAANNKILFYRRQEERWQVFHKPGKFSSCRLPTKRAAHMAGDAKWMVWQPEKKAFEEESSMECKILIPDRKEELAKAPDILRPSNTAPYGAFTRRGCWMVDRRPLYFCGEDDTFLIYSEKVQKWKICRMAKEDDGTSDGPVVADRENLERENFDYSLDYIPGYMKNGKRAIDNINTEKLDYEYISRIGLGYSFPLGWSEQTTSYSPAKATWHHPEEDYVITWEAVDPTPSPDPEAGWIDPAFPHDSFSLGDPAKVKFKRSAWVRAIHLCKDPVLFGDLEPADAIQGAMGNCGMVAALAALAEFPEYLSSLFNTKELSADGKYEIRMFLPLGFEHIKTEKAWGTIEVDDYLPCVPPPKEGVLSGARPFFMGLANGNKLYMVLLEKCFAKASGSYQALYGFDSRTVWKALTGCEDTFCYTDVWTSKRGKDYYNQPEWQVTAAEVMVSEEYGGQSKGRLMQGATFKEVERRRYHVKFQKLEGEGPEEGWLPYFVSGKRTAKRTSKRWWLHYVDGYPEMDDMFEKLVELDRANYVMCTGPRRRAGMREDGLVFPHAYSVLHAVHVKGLKMVCLRNPWGHGEWRGPWGDQGEEWKLYPDVAEALKFDEKDNGTFWMEWEDFEWNCGGVDGLSFSIPAEKSSKVEV</sequence>
<dbReference type="Pfam" id="PF00648">
    <property type="entry name" value="Peptidase_C2"/>
    <property type="match status" value="2"/>
</dbReference>
<organism evidence="1 2">
    <name type="scientific">Durusdinium trenchii</name>
    <dbReference type="NCBI Taxonomy" id="1381693"/>
    <lineage>
        <taxon>Eukaryota</taxon>
        <taxon>Sar</taxon>
        <taxon>Alveolata</taxon>
        <taxon>Dinophyceae</taxon>
        <taxon>Suessiales</taxon>
        <taxon>Symbiodiniaceae</taxon>
        <taxon>Durusdinium</taxon>
    </lineage>
</organism>
<dbReference type="PANTHER" id="PTHR10183:SF379">
    <property type="entry name" value="CALPAIN-5"/>
    <property type="match status" value="1"/>
</dbReference>
<dbReference type="SMART" id="SM00230">
    <property type="entry name" value="CysPc"/>
    <property type="match status" value="1"/>
</dbReference>
<dbReference type="EMBL" id="CAXAMM010004836">
    <property type="protein sequence ID" value="CAK9005094.1"/>
    <property type="molecule type" value="Genomic_DNA"/>
</dbReference>
<dbReference type="SUPFAM" id="SSF54001">
    <property type="entry name" value="Cysteine proteinases"/>
    <property type="match status" value="1"/>
</dbReference>
<dbReference type="PANTHER" id="PTHR10183">
    <property type="entry name" value="CALPAIN"/>
    <property type="match status" value="1"/>
</dbReference>
<comment type="caution">
    <text evidence="1">The sequence shown here is derived from an EMBL/GenBank/DDBJ whole genome shotgun (WGS) entry which is preliminary data.</text>
</comment>
<dbReference type="CDD" id="cd00051">
    <property type="entry name" value="EFh"/>
    <property type="match status" value="1"/>
</dbReference>
<dbReference type="Gene3D" id="1.10.238.10">
    <property type="entry name" value="EF-hand"/>
    <property type="match status" value="1"/>
</dbReference>
<dbReference type="PROSITE" id="PS50203">
    <property type="entry name" value="CALPAIN_CAT"/>
    <property type="match status" value="1"/>
</dbReference>
<proteinExistence type="predicted"/>
<dbReference type="PROSITE" id="PS50222">
    <property type="entry name" value="EF_HAND_2"/>
    <property type="match status" value="2"/>
</dbReference>
<name>A0ABP0ITA6_9DINO</name>
<evidence type="ECO:0000313" key="1">
    <source>
        <dbReference type="EMBL" id="CAK9005094.1"/>
    </source>
</evidence>
<dbReference type="InterPro" id="IPR001300">
    <property type="entry name" value="Peptidase_C2_calpain_cat"/>
</dbReference>
<evidence type="ECO:0000313" key="2">
    <source>
        <dbReference type="Proteomes" id="UP001642464"/>
    </source>
</evidence>
<dbReference type="Gene3D" id="3.90.70.10">
    <property type="entry name" value="Cysteine proteinases"/>
    <property type="match status" value="1"/>
</dbReference>
<dbReference type="InterPro" id="IPR018247">
    <property type="entry name" value="EF_Hand_1_Ca_BS"/>
</dbReference>
<dbReference type="InterPro" id="IPR002048">
    <property type="entry name" value="EF_hand_dom"/>
</dbReference>
<dbReference type="InterPro" id="IPR011992">
    <property type="entry name" value="EF-hand-dom_pair"/>
</dbReference>
<reference evidence="1 2" key="1">
    <citation type="submission" date="2024-02" db="EMBL/GenBank/DDBJ databases">
        <authorList>
            <person name="Chen Y."/>
            <person name="Shah S."/>
            <person name="Dougan E. K."/>
            <person name="Thang M."/>
            <person name="Chan C."/>
        </authorList>
    </citation>
    <scope>NUCLEOTIDE SEQUENCE [LARGE SCALE GENOMIC DNA]</scope>
</reference>
<dbReference type="InterPro" id="IPR038765">
    <property type="entry name" value="Papain-like_cys_pep_sf"/>
</dbReference>
<dbReference type="PROSITE" id="PS00018">
    <property type="entry name" value="EF_HAND_1"/>
    <property type="match status" value="2"/>
</dbReference>
<dbReference type="SUPFAM" id="SSF47473">
    <property type="entry name" value="EF-hand"/>
    <property type="match status" value="1"/>
</dbReference>
<accession>A0ABP0ITA6</accession>
<dbReference type="Proteomes" id="UP001642464">
    <property type="component" value="Unassembled WGS sequence"/>
</dbReference>
<dbReference type="SMART" id="SM00054">
    <property type="entry name" value="EFh"/>
    <property type="match status" value="2"/>
</dbReference>
<protein>
    <submittedName>
        <fullName evidence="1">Calpain-15 (Small optic lobes homolog)</fullName>
    </submittedName>
</protein>
<keyword evidence="2" id="KW-1185">Reference proteome</keyword>